<dbReference type="PATRIC" id="fig|1245471.3.peg.1384"/>
<dbReference type="OrthoDB" id="6893691at2"/>
<accession>S6AGG3</accession>
<reference evidence="1 2" key="1">
    <citation type="journal article" date="2013" name="Genome Announc.">
        <title>Complete Genome Sequence of the Carbazole Degrader Pseudomonas resinovorans Strain CA10 (NBRC 106553).</title>
        <authorList>
            <person name="Shintani M."/>
            <person name="Hosoyama A."/>
            <person name="Ohji S."/>
            <person name="Tsuchikane K."/>
            <person name="Takarada H."/>
            <person name="Yamazoe A."/>
            <person name="Fujita N."/>
            <person name="Nojiri H."/>
        </authorList>
    </citation>
    <scope>NUCLEOTIDE SEQUENCE [LARGE SCALE GENOMIC DNA]</scope>
    <source>
        <strain evidence="1 2">NBRC 106553</strain>
    </source>
</reference>
<dbReference type="AlphaFoldDB" id="S6AGG3"/>
<dbReference type="KEGG" id="pre:PCA10_13680"/>
<dbReference type="eggNOG" id="ENOG5032C93">
    <property type="taxonomic scope" value="Bacteria"/>
</dbReference>
<gene>
    <name evidence="1" type="ORF">PCA10_13680</name>
</gene>
<proteinExistence type="predicted"/>
<dbReference type="EMBL" id="AP013068">
    <property type="protein sequence ID" value="BAN47100.1"/>
    <property type="molecule type" value="Genomic_DNA"/>
</dbReference>
<dbReference type="Proteomes" id="UP000015503">
    <property type="component" value="Chromosome"/>
</dbReference>
<dbReference type="HOGENOM" id="CLU_2571210_0_0_6"/>
<dbReference type="RefSeq" id="WP_016491302.1">
    <property type="nucleotide sequence ID" value="NC_021499.1"/>
</dbReference>
<evidence type="ECO:0000313" key="2">
    <source>
        <dbReference type="Proteomes" id="UP000015503"/>
    </source>
</evidence>
<sequence>MSEDLDERRLWELVNRLDSRLNTVRVLAEVLLDNAAMREGIPGPYLDNVKESALMEAVIYLSRSNEKDFLRLAKMEKLPLV</sequence>
<keyword evidence="2" id="KW-1185">Reference proteome</keyword>
<organism evidence="1 2">
    <name type="scientific">Metapseudomonas resinovorans NBRC 106553</name>
    <dbReference type="NCBI Taxonomy" id="1245471"/>
    <lineage>
        <taxon>Bacteria</taxon>
        <taxon>Pseudomonadati</taxon>
        <taxon>Pseudomonadota</taxon>
        <taxon>Gammaproteobacteria</taxon>
        <taxon>Pseudomonadales</taxon>
        <taxon>Pseudomonadaceae</taxon>
        <taxon>Metapseudomonas</taxon>
    </lineage>
</organism>
<name>S6AGG3_METRE</name>
<evidence type="ECO:0000313" key="1">
    <source>
        <dbReference type="EMBL" id="BAN47100.1"/>
    </source>
</evidence>
<protein>
    <submittedName>
        <fullName evidence="1">Uncharacterized protein</fullName>
    </submittedName>
</protein>